<dbReference type="PANTHER" id="PTHR45832:SF22">
    <property type="entry name" value="SERINE_THREONINE-PROTEIN KINASE SAMKA-RELATED"/>
    <property type="match status" value="1"/>
</dbReference>
<keyword evidence="6" id="KW-1185">Reference proteome</keyword>
<organism evidence="5 6">
    <name type="scientific">Macrophomina phaseolina</name>
    <dbReference type="NCBI Taxonomy" id="35725"/>
    <lineage>
        <taxon>Eukaryota</taxon>
        <taxon>Fungi</taxon>
        <taxon>Dikarya</taxon>
        <taxon>Ascomycota</taxon>
        <taxon>Pezizomycotina</taxon>
        <taxon>Dothideomycetes</taxon>
        <taxon>Dothideomycetes incertae sedis</taxon>
        <taxon>Botryosphaeriales</taxon>
        <taxon>Botryosphaeriaceae</taxon>
        <taxon>Macrophomina</taxon>
    </lineage>
</organism>
<evidence type="ECO:0000256" key="3">
    <source>
        <dbReference type="ARBA" id="ARBA00022840"/>
    </source>
</evidence>
<dbReference type="InterPro" id="IPR051931">
    <property type="entry name" value="PAK3-like"/>
</dbReference>
<dbReference type="PROSITE" id="PS50011">
    <property type="entry name" value="PROTEIN_KINASE_DOM"/>
    <property type="match status" value="1"/>
</dbReference>
<dbReference type="InterPro" id="IPR011009">
    <property type="entry name" value="Kinase-like_dom_sf"/>
</dbReference>
<sequence length="165" mass="18243">MKRPSHKNIASIVDAFYYEGSRFTVYEYMVLSLDYIAAAPLSIAEHHVATICSEVLHGLRYIHETLGLRHGFITAANVLFSMSGTVKIGRCLSNDIAKCSAHKDAKATSLNLCSKKIAMIFNQICGISRMPSNAYSTRGRQTRQHSSKIWKQAHAQHCSGSVSIP</sequence>
<name>A0ABQ8FYE4_9PEZI</name>
<evidence type="ECO:0000259" key="4">
    <source>
        <dbReference type="PROSITE" id="PS50011"/>
    </source>
</evidence>
<proteinExistence type="inferred from homology"/>
<comment type="similarity">
    <text evidence="1">Belongs to the protein kinase superfamily. STE Ser/Thr protein kinase family. STE20 subfamily.</text>
</comment>
<evidence type="ECO:0000256" key="2">
    <source>
        <dbReference type="ARBA" id="ARBA00022741"/>
    </source>
</evidence>
<evidence type="ECO:0000313" key="6">
    <source>
        <dbReference type="Proteomes" id="UP000774617"/>
    </source>
</evidence>
<comment type="caution">
    <text evidence="5">The sequence shown here is derived from an EMBL/GenBank/DDBJ whole genome shotgun (WGS) entry which is preliminary data.</text>
</comment>
<dbReference type="Gene3D" id="1.10.510.10">
    <property type="entry name" value="Transferase(Phosphotransferase) domain 1"/>
    <property type="match status" value="1"/>
</dbReference>
<dbReference type="InterPro" id="IPR000719">
    <property type="entry name" value="Prot_kinase_dom"/>
</dbReference>
<protein>
    <recommendedName>
        <fullName evidence="4">Protein kinase domain-containing protein</fullName>
    </recommendedName>
</protein>
<reference evidence="5 6" key="1">
    <citation type="journal article" date="2021" name="Nat. Commun.">
        <title>Genetic determinants of endophytism in the Arabidopsis root mycobiome.</title>
        <authorList>
            <person name="Mesny F."/>
            <person name="Miyauchi S."/>
            <person name="Thiergart T."/>
            <person name="Pickel B."/>
            <person name="Atanasova L."/>
            <person name="Karlsson M."/>
            <person name="Huettel B."/>
            <person name="Barry K.W."/>
            <person name="Haridas S."/>
            <person name="Chen C."/>
            <person name="Bauer D."/>
            <person name="Andreopoulos W."/>
            <person name="Pangilinan J."/>
            <person name="LaButti K."/>
            <person name="Riley R."/>
            <person name="Lipzen A."/>
            <person name="Clum A."/>
            <person name="Drula E."/>
            <person name="Henrissat B."/>
            <person name="Kohler A."/>
            <person name="Grigoriev I.V."/>
            <person name="Martin F.M."/>
            <person name="Hacquard S."/>
        </authorList>
    </citation>
    <scope>NUCLEOTIDE SEQUENCE [LARGE SCALE GENOMIC DNA]</scope>
    <source>
        <strain evidence="5 6">MPI-SDFR-AT-0080</strain>
    </source>
</reference>
<evidence type="ECO:0000256" key="1">
    <source>
        <dbReference type="ARBA" id="ARBA00008874"/>
    </source>
</evidence>
<dbReference type="Proteomes" id="UP000774617">
    <property type="component" value="Unassembled WGS sequence"/>
</dbReference>
<dbReference type="SUPFAM" id="SSF56112">
    <property type="entry name" value="Protein kinase-like (PK-like)"/>
    <property type="match status" value="1"/>
</dbReference>
<feature type="domain" description="Protein kinase" evidence="4">
    <location>
        <begin position="1"/>
        <end position="165"/>
    </location>
</feature>
<gene>
    <name evidence="5" type="ORF">B0J12DRAFT_766215</name>
</gene>
<accession>A0ABQ8FYE4</accession>
<keyword evidence="2" id="KW-0547">Nucleotide-binding</keyword>
<dbReference type="PANTHER" id="PTHR45832">
    <property type="entry name" value="SERINE/THREONINE-PROTEIN KINASE SAMKA-RELATED-RELATED"/>
    <property type="match status" value="1"/>
</dbReference>
<dbReference type="EMBL" id="JAGTJR010000039">
    <property type="protein sequence ID" value="KAH7033933.1"/>
    <property type="molecule type" value="Genomic_DNA"/>
</dbReference>
<dbReference type="Pfam" id="PF00069">
    <property type="entry name" value="Pkinase"/>
    <property type="match status" value="1"/>
</dbReference>
<keyword evidence="3" id="KW-0067">ATP-binding</keyword>
<evidence type="ECO:0000313" key="5">
    <source>
        <dbReference type="EMBL" id="KAH7033933.1"/>
    </source>
</evidence>